<name>A0A6J5M5Y0_9CAUD</name>
<keyword evidence="2" id="KW-0255">Endonuclease</keyword>
<dbReference type="GO" id="GO:0016787">
    <property type="term" value="F:hydrolase activity"/>
    <property type="evidence" value="ECO:0007669"/>
    <property type="project" value="InterPro"/>
</dbReference>
<proteinExistence type="predicted"/>
<evidence type="ECO:0000259" key="1">
    <source>
        <dbReference type="Pfam" id="PF00149"/>
    </source>
</evidence>
<feature type="domain" description="Calcineurin-like phosphoesterase" evidence="1">
    <location>
        <begin position="1"/>
        <end position="189"/>
    </location>
</feature>
<dbReference type="GO" id="GO:0004519">
    <property type="term" value="F:endonuclease activity"/>
    <property type="evidence" value="ECO:0007669"/>
    <property type="project" value="UniProtKB-KW"/>
</dbReference>
<keyword evidence="2" id="KW-0540">Nuclease</keyword>
<dbReference type="Gene3D" id="3.60.21.10">
    <property type="match status" value="1"/>
</dbReference>
<gene>
    <name evidence="2" type="ORF">UFOVP395_34</name>
</gene>
<dbReference type="InterPro" id="IPR029052">
    <property type="entry name" value="Metallo-depent_PP-like"/>
</dbReference>
<keyword evidence="2" id="KW-0378">Hydrolase</keyword>
<dbReference type="SUPFAM" id="SSF56300">
    <property type="entry name" value="Metallo-dependent phosphatases"/>
    <property type="match status" value="1"/>
</dbReference>
<reference evidence="2" key="1">
    <citation type="submission" date="2020-04" db="EMBL/GenBank/DDBJ databases">
        <authorList>
            <person name="Chiriac C."/>
            <person name="Salcher M."/>
            <person name="Ghai R."/>
            <person name="Kavagutti S V."/>
        </authorList>
    </citation>
    <scope>NUCLEOTIDE SEQUENCE</scope>
</reference>
<dbReference type="Pfam" id="PF00149">
    <property type="entry name" value="Metallophos"/>
    <property type="match status" value="1"/>
</dbReference>
<dbReference type="PANTHER" id="PTHR30337">
    <property type="entry name" value="COMPONENT OF ATP-DEPENDENT DSDNA EXONUCLEASE"/>
    <property type="match status" value="1"/>
</dbReference>
<dbReference type="CDD" id="cd00838">
    <property type="entry name" value="MPP_superfamily"/>
    <property type="match status" value="1"/>
</dbReference>
<sequence length="352" mass="40418">MKVAVIADTHWGVRNDSLSFMDMSKNFLDNVFFPEIEKHGVQTIVHLGDLVDRRKYINIQTANRLRQDFLEPIKQRGLNLHQILGNHDVYYKNTNSINAVQEICDESVTFYQNATEVTLHGTPVLFVPWICAENKQHTMEMISKSNSTICMGHLELQGFEMFRGSLCSHGEDRAIFDRFDCVLSGHFHHRSVASNIVYVGSHGQFTWSDYDDARGFHLLDLETKELTFIQNPYIMFTKSWYDDAGASLQDLLAYDFAKHKGTNVKVVVKSKTNPFWFDKFCAEIEKVGVLNMQIVDDHLNLNLEDDADIVSEAESTLSIFMKHINQVSTPNLNKEKLERVIVDLYNQALTVE</sequence>
<evidence type="ECO:0000313" key="2">
    <source>
        <dbReference type="EMBL" id="CAB4140546.1"/>
    </source>
</evidence>
<dbReference type="InterPro" id="IPR004843">
    <property type="entry name" value="Calcineurin-like_PHP"/>
</dbReference>
<accession>A0A6J5M5Y0</accession>
<organism evidence="2">
    <name type="scientific">uncultured Caudovirales phage</name>
    <dbReference type="NCBI Taxonomy" id="2100421"/>
    <lineage>
        <taxon>Viruses</taxon>
        <taxon>Duplodnaviria</taxon>
        <taxon>Heunggongvirae</taxon>
        <taxon>Uroviricota</taxon>
        <taxon>Caudoviricetes</taxon>
        <taxon>Peduoviridae</taxon>
        <taxon>Maltschvirus</taxon>
        <taxon>Maltschvirus maltsch</taxon>
    </lineage>
</organism>
<protein>
    <submittedName>
        <fullName evidence="2">Endonuclease subunit</fullName>
    </submittedName>
</protein>
<dbReference type="InterPro" id="IPR050535">
    <property type="entry name" value="DNA_Repair-Maintenance_Comp"/>
</dbReference>
<dbReference type="EMBL" id="LR796380">
    <property type="protein sequence ID" value="CAB4140546.1"/>
    <property type="molecule type" value="Genomic_DNA"/>
</dbReference>